<keyword evidence="2" id="KW-1185">Reference proteome</keyword>
<dbReference type="RefSeq" id="WP_346103642.1">
    <property type="nucleotide sequence ID" value="NZ_BAAAMU010000011.1"/>
</dbReference>
<gene>
    <name evidence="1" type="ORF">GCM10009733_021590</name>
</gene>
<evidence type="ECO:0000313" key="2">
    <source>
        <dbReference type="Proteomes" id="UP001500064"/>
    </source>
</evidence>
<sequence>MLRWRVIELLDNEWSPEQIVGHLRLTHAGNPLMRISHESIYRAIYTIRWKLIPRELCTKLRTRRPIRKNKKNTVKGQWRSQITGAWPIEERPEAANARTKLSATLSWRLAALIVGGVEVTWVTAAGAHEDPPEELPGSLPHPRRA</sequence>
<name>A0ABN2F1R0_9ACTN</name>
<organism evidence="1 2">
    <name type="scientific">Nonomuraea maheshkhaliensis</name>
    <dbReference type="NCBI Taxonomy" id="419590"/>
    <lineage>
        <taxon>Bacteria</taxon>
        <taxon>Bacillati</taxon>
        <taxon>Actinomycetota</taxon>
        <taxon>Actinomycetes</taxon>
        <taxon>Streptosporangiales</taxon>
        <taxon>Streptosporangiaceae</taxon>
        <taxon>Nonomuraea</taxon>
    </lineage>
</organism>
<dbReference type="Proteomes" id="UP001500064">
    <property type="component" value="Unassembled WGS sequence"/>
</dbReference>
<comment type="caution">
    <text evidence="1">The sequence shown here is derived from an EMBL/GenBank/DDBJ whole genome shotgun (WGS) entry which is preliminary data.</text>
</comment>
<protein>
    <recommendedName>
        <fullName evidence="3">Transposase</fullName>
    </recommendedName>
</protein>
<proteinExistence type="predicted"/>
<evidence type="ECO:0008006" key="3">
    <source>
        <dbReference type="Google" id="ProtNLM"/>
    </source>
</evidence>
<accession>A0ABN2F1R0</accession>
<evidence type="ECO:0000313" key="1">
    <source>
        <dbReference type="EMBL" id="GAA1624575.1"/>
    </source>
</evidence>
<reference evidence="1 2" key="1">
    <citation type="journal article" date="2019" name="Int. J. Syst. Evol. Microbiol.">
        <title>The Global Catalogue of Microorganisms (GCM) 10K type strain sequencing project: providing services to taxonomists for standard genome sequencing and annotation.</title>
        <authorList>
            <consortium name="The Broad Institute Genomics Platform"/>
            <consortium name="The Broad Institute Genome Sequencing Center for Infectious Disease"/>
            <person name="Wu L."/>
            <person name="Ma J."/>
        </authorList>
    </citation>
    <scope>NUCLEOTIDE SEQUENCE [LARGE SCALE GENOMIC DNA]</scope>
    <source>
        <strain evidence="1 2">JCM 13929</strain>
    </source>
</reference>
<dbReference type="EMBL" id="BAAAMU010000011">
    <property type="protein sequence ID" value="GAA1624575.1"/>
    <property type="molecule type" value="Genomic_DNA"/>
</dbReference>